<feature type="compositionally biased region" description="Low complexity" evidence="1">
    <location>
        <begin position="44"/>
        <end position="57"/>
    </location>
</feature>
<organism evidence="3 4">
    <name type="scientific">Pontibacillus salipaludis</name>
    <dbReference type="NCBI Taxonomy" id="1697394"/>
    <lineage>
        <taxon>Bacteria</taxon>
        <taxon>Bacillati</taxon>
        <taxon>Bacillota</taxon>
        <taxon>Bacilli</taxon>
        <taxon>Bacillales</taxon>
        <taxon>Bacillaceae</taxon>
        <taxon>Pontibacillus</taxon>
    </lineage>
</organism>
<accession>A0ABQ1PWF0</accession>
<comment type="caution">
    <text evidence="3">The sequence shown here is derived from an EMBL/GenBank/DDBJ whole genome shotgun (WGS) entry which is preliminary data.</text>
</comment>
<evidence type="ECO:0000313" key="3">
    <source>
        <dbReference type="EMBL" id="GGD05114.1"/>
    </source>
</evidence>
<sequence>MKRFAVLIFTCLLFMGAAACSNSETTESKQEDNPNKQSDDAETTTDSSADNPSDSASETQEGPLKEVGNISDYGNHKAELLAINSENHKLNQSSLKIEITSAKLLRIFDMSSQYRQDLQFYSNKDIGEEHYLIQLVYDVENTEASDITWNGLTDVVTDQKQQIDAIASDIMLTEADGQTDFLGNVKREYVDGFIVDSKDIQKLRLVFGYVYNKDMESIAEPTEQYIKF</sequence>
<evidence type="ECO:0000256" key="1">
    <source>
        <dbReference type="SAM" id="MobiDB-lite"/>
    </source>
</evidence>
<dbReference type="PROSITE" id="PS51257">
    <property type="entry name" value="PROKAR_LIPOPROTEIN"/>
    <property type="match status" value="1"/>
</dbReference>
<dbReference type="EMBL" id="BMIN01000003">
    <property type="protein sequence ID" value="GGD05114.1"/>
    <property type="molecule type" value="Genomic_DNA"/>
</dbReference>
<proteinExistence type="predicted"/>
<evidence type="ECO:0008006" key="5">
    <source>
        <dbReference type="Google" id="ProtNLM"/>
    </source>
</evidence>
<dbReference type="RefSeq" id="WP_188651577.1">
    <property type="nucleotide sequence ID" value="NZ_BMIN01000003.1"/>
</dbReference>
<gene>
    <name evidence="3" type="ORF">GCM10011389_10750</name>
</gene>
<keyword evidence="2" id="KW-0732">Signal</keyword>
<evidence type="ECO:0000256" key="2">
    <source>
        <dbReference type="SAM" id="SignalP"/>
    </source>
</evidence>
<protein>
    <recommendedName>
        <fullName evidence="5">Lipoprotein</fullName>
    </recommendedName>
</protein>
<feature type="signal peptide" evidence="2">
    <location>
        <begin position="1"/>
        <end position="19"/>
    </location>
</feature>
<evidence type="ECO:0000313" key="4">
    <source>
        <dbReference type="Proteomes" id="UP000642571"/>
    </source>
</evidence>
<name>A0ABQ1PWF0_9BACI</name>
<keyword evidence="4" id="KW-1185">Reference proteome</keyword>
<feature type="region of interest" description="Disordered" evidence="1">
    <location>
        <begin position="23"/>
        <end position="69"/>
    </location>
</feature>
<dbReference type="Proteomes" id="UP000642571">
    <property type="component" value="Unassembled WGS sequence"/>
</dbReference>
<reference evidence="4" key="1">
    <citation type="journal article" date="2019" name="Int. J. Syst. Evol. Microbiol.">
        <title>The Global Catalogue of Microorganisms (GCM) 10K type strain sequencing project: providing services to taxonomists for standard genome sequencing and annotation.</title>
        <authorList>
            <consortium name="The Broad Institute Genomics Platform"/>
            <consortium name="The Broad Institute Genome Sequencing Center for Infectious Disease"/>
            <person name="Wu L."/>
            <person name="Ma J."/>
        </authorList>
    </citation>
    <scope>NUCLEOTIDE SEQUENCE [LARGE SCALE GENOMIC DNA]</scope>
    <source>
        <strain evidence="4">CGMCC 1.15353</strain>
    </source>
</reference>
<feature type="chain" id="PRO_5045122218" description="Lipoprotein" evidence="2">
    <location>
        <begin position="20"/>
        <end position="228"/>
    </location>
</feature>
<feature type="compositionally biased region" description="Basic and acidic residues" evidence="1">
    <location>
        <begin position="26"/>
        <end position="39"/>
    </location>
</feature>